<accession>A0A0C2DFZ3</accession>
<dbReference type="Pfam" id="PF17771">
    <property type="entry name" value="ADAMTS_CR_2"/>
    <property type="match status" value="1"/>
</dbReference>
<reference evidence="8 9" key="1">
    <citation type="submission" date="2013-12" db="EMBL/GenBank/DDBJ databases">
        <title>Draft genome of the parsitic nematode Ancylostoma duodenale.</title>
        <authorList>
            <person name="Mitreva M."/>
        </authorList>
    </citation>
    <scope>NUCLEOTIDE SEQUENCE [LARGE SCALE GENOMIC DNA]</scope>
    <source>
        <strain evidence="8 9">Zhejiang</strain>
    </source>
</reference>
<evidence type="ECO:0000313" key="8">
    <source>
        <dbReference type="EMBL" id="KIH68878.1"/>
    </source>
</evidence>
<name>A0A0C2DFZ3_9BILA</name>
<keyword evidence="2" id="KW-0378">Hydrolase</keyword>
<evidence type="ECO:0000256" key="2">
    <source>
        <dbReference type="ARBA" id="ARBA00022801"/>
    </source>
</evidence>
<dbReference type="GO" id="GO:0008237">
    <property type="term" value="F:metallopeptidase activity"/>
    <property type="evidence" value="ECO:0007669"/>
    <property type="project" value="InterPro"/>
</dbReference>
<evidence type="ECO:0000256" key="1">
    <source>
        <dbReference type="ARBA" id="ARBA00022723"/>
    </source>
</evidence>
<dbReference type="InterPro" id="IPR041645">
    <property type="entry name" value="ADAMTS_CR_2"/>
</dbReference>
<keyword evidence="9" id="KW-1185">Reference proteome</keyword>
<dbReference type="Gene3D" id="3.40.1620.60">
    <property type="match status" value="1"/>
</dbReference>
<dbReference type="AlphaFoldDB" id="A0A0C2DFZ3"/>
<dbReference type="EMBL" id="KN726269">
    <property type="protein sequence ID" value="KIH68878.1"/>
    <property type="molecule type" value="Genomic_DNA"/>
</dbReference>
<feature type="domain" description="ADAMTS cysteine-rich" evidence="7">
    <location>
        <begin position="460"/>
        <end position="520"/>
    </location>
</feature>
<proteinExistence type="predicted"/>
<evidence type="ECO:0000256" key="5">
    <source>
        <dbReference type="ARBA" id="ARBA00023180"/>
    </source>
</evidence>
<organism evidence="8 9">
    <name type="scientific">Ancylostoma duodenale</name>
    <dbReference type="NCBI Taxonomy" id="51022"/>
    <lineage>
        <taxon>Eukaryota</taxon>
        <taxon>Metazoa</taxon>
        <taxon>Ecdysozoa</taxon>
        <taxon>Nematoda</taxon>
        <taxon>Chromadorea</taxon>
        <taxon>Rhabditida</taxon>
        <taxon>Rhabditina</taxon>
        <taxon>Rhabditomorpha</taxon>
        <taxon>Strongyloidea</taxon>
        <taxon>Ancylostomatidae</taxon>
        <taxon>Ancylostomatinae</taxon>
        <taxon>Ancylostoma</taxon>
    </lineage>
</organism>
<feature type="domain" description="Peptidase M12B propeptide" evidence="6">
    <location>
        <begin position="42"/>
        <end position="103"/>
    </location>
</feature>
<dbReference type="Proteomes" id="UP000054047">
    <property type="component" value="Unassembled WGS sequence"/>
</dbReference>
<dbReference type="SUPFAM" id="SSF55486">
    <property type="entry name" value="Metalloproteases ('zincins'), catalytic domain"/>
    <property type="match status" value="1"/>
</dbReference>
<sequence>MGFEYALPSFHHKLTKRELKYVFGVDEVHQVPEYELIKAQRHRKKDAGLRLRFSAWGDDFVLDLKPNNRLISPHIVSVTRNGTQVTEQKGLPMDHNCHFQGTVSSHGHVPVAISDCRHLMGTLVMDDHFLILQSIPRRVQHHSVKANVTRTTMLDGEHFVFKRSPSLLTHFEQHNIEEEMIRLNEIHEPFCDTIESRDDPNSAEILSLNYTIPSSAKLDSAFVFPNMDPITLEIGLFLDSQLFEHFQREYIQDAEQHLLDFSLALINNVHVLYQQPTLSPNLEIVIVRYEMWKSQPDSKHVHDIYSSLSDLRNVYEGQLSKSAELESSFLFNGEAITVKSNLATFVHKNGQAQSLLDAFCRHQAHINPGTDLTDSGHWDHGVLLTGYDIYHTTASVAGVAPVARMCDQLFACSLVEGLHLGRSFVLAHEMGHNESGKGNCLRDGSPGLLERNHLQDGRTPGQRFTADQQCAYFWGRDYQVEIPSGRSIEDICRILWCGNGGSTISTAHPALEGSYCGNNKVHTIHINKSADDAIKAPMQIDPILIKDVALITAGVAIRDIMYVLC</sequence>
<dbReference type="Gene3D" id="3.40.390.10">
    <property type="entry name" value="Collagenase (Catalytic Domain)"/>
    <property type="match status" value="1"/>
</dbReference>
<dbReference type="PANTHER" id="PTHR11905:SF159">
    <property type="entry name" value="ADAM METALLOPROTEASE"/>
    <property type="match status" value="1"/>
</dbReference>
<protein>
    <submittedName>
        <fullName evidence="8">Reprolysin family propeptide</fullName>
    </submittedName>
</protein>
<keyword evidence="3" id="KW-0862">Zinc</keyword>
<evidence type="ECO:0000259" key="7">
    <source>
        <dbReference type="Pfam" id="PF17771"/>
    </source>
</evidence>
<gene>
    <name evidence="8" type="ORF">ANCDUO_00785</name>
</gene>
<dbReference type="InterPro" id="IPR024079">
    <property type="entry name" value="MetalloPept_cat_dom_sf"/>
</dbReference>
<dbReference type="PANTHER" id="PTHR11905">
    <property type="entry name" value="ADAM A DISINTEGRIN AND METALLOPROTEASE DOMAIN"/>
    <property type="match status" value="1"/>
</dbReference>
<evidence type="ECO:0000256" key="4">
    <source>
        <dbReference type="ARBA" id="ARBA00023157"/>
    </source>
</evidence>
<dbReference type="GO" id="GO:0046872">
    <property type="term" value="F:metal ion binding"/>
    <property type="evidence" value="ECO:0007669"/>
    <property type="project" value="UniProtKB-KW"/>
</dbReference>
<dbReference type="Pfam" id="PF01562">
    <property type="entry name" value="Pep_M12B_propep"/>
    <property type="match status" value="1"/>
</dbReference>
<dbReference type="InterPro" id="IPR002870">
    <property type="entry name" value="Peptidase_M12B_N"/>
</dbReference>
<keyword evidence="4" id="KW-1015">Disulfide bond</keyword>
<keyword evidence="5" id="KW-0325">Glycoprotein</keyword>
<dbReference type="OrthoDB" id="10035764at2759"/>
<evidence type="ECO:0000259" key="6">
    <source>
        <dbReference type="Pfam" id="PF01562"/>
    </source>
</evidence>
<evidence type="ECO:0000313" key="9">
    <source>
        <dbReference type="Proteomes" id="UP000054047"/>
    </source>
</evidence>
<evidence type="ECO:0000256" key="3">
    <source>
        <dbReference type="ARBA" id="ARBA00022833"/>
    </source>
</evidence>
<keyword evidence="1" id="KW-0479">Metal-binding</keyword>